<reference evidence="1 2" key="1">
    <citation type="submission" date="2019-06" db="EMBL/GenBank/DDBJ databases">
        <authorList>
            <person name="Kincaid V.D."/>
            <person name="Fuller A."/>
            <person name="Hodges K."/>
            <person name="Bansal M."/>
            <person name="Essig J."/>
            <person name="Johnson A."/>
        </authorList>
    </citation>
    <scope>NUCLEOTIDE SEQUENCE [LARGE SCALE GENOMIC DNA]</scope>
</reference>
<dbReference type="EMBL" id="MN094788">
    <property type="protein sequence ID" value="QDH83488.1"/>
    <property type="molecule type" value="Genomic_DNA"/>
</dbReference>
<dbReference type="GeneID" id="56135945"/>
<evidence type="ECO:0000313" key="1">
    <source>
        <dbReference type="EMBL" id="QDH83488.1"/>
    </source>
</evidence>
<proteinExistence type="predicted"/>
<keyword evidence="2" id="KW-1185">Reference proteome</keyword>
<dbReference type="KEGG" id="vg:56135945"/>
<name>A0A514CSN5_9CAUD</name>
<protein>
    <submittedName>
        <fullName evidence="1">Uncharacterized protein</fullName>
    </submittedName>
</protein>
<dbReference type="Proteomes" id="UP000320799">
    <property type="component" value="Segment"/>
</dbReference>
<organism evidence="1 2">
    <name type="scientific">Achromobacter phage Motura</name>
    <dbReference type="NCBI Taxonomy" id="2591403"/>
    <lineage>
        <taxon>Viruses</taxon>
        <taxon>Duplodnaviria</taxon>
        <taxon>Heunggongvirae</taxon>
        <taxon>Uroviricota</taxon>
        <taxon>Caudoviricetes</taxon>
        <taxon>Moturavirus</taxon>
        <taxon>Moturavirus motura</taxon>
    </lineage>
</organism>
<sequence length="100" mass="11091">MKANAKQAKKVLRAIGIDATATWSQHGRLLMETETLSMKAIRAKAQELKDVLGFKDVFDQTNWGAKQVVVKSGHRAVVFTRYNGCPAMHIEFQDGAALVF</sequence>
<dbReference type="RefSeq" id="YP_009903669.1">
    <property type="nucleotide sequence ID" value="NC_049849.1"/>
</dbReference>
<accession>A0A514CSN5</accession>
<evidence type="ECO:0000313" key="2">
    <source>
        <dbReference type="Proteomes" id="UP000320799"/>
    </source>
</evidence>